<dbReference type="Gramene" id="OQU79175">
    <property type="protein sequence ID" value="OQU79175"/>
    <property type="gene ID" value="SORBI_3008G105366"/>
</dbReference>
<dbReference type="EMBL" id="CM000767">
    <property type="protein sequence ID" value="OQU79175.1"/>
    <property type="molecule type" value="Genomic_DNA"/>
</dbReference>
<organism evidence="1 2">
    <name type="scientific">Sorghum bicolor</name>
    <name type="common">Sorghum</name>
    <name type="synonym">Sorghum vulgare</name>
    <dbReference type="NCBI Taxonomy" id="4558"/>
    <lineage>
        <taxon>Eukaryota</taxon>
        <taxon>Viridiplantae</taxon>
        <taxon>Streptophyta</taxon>
        <taxon>Embryophyta</taxon>
        <taxon>Tracheophyta</taxon>
        <taxon>Spermatophyta</taxon>
        <taxon>Magnoliopsida</taxon>
        <taxon>Liliopsida</taxon>
        <taxon>Poales</taxon>
        <taxon>Poaceae</taxon>
        <taxon>PACMAD clade</taxon>
        <taxon>Panicoideae</taxon>
        <taxon>Andropogonodae</taxon>
        <taxon>Andropogoneae</taxon>
        <taxon>Sorghinae</taxon>
        <taxon>Sorghum</taxon>
    </lineage>
</organism>
<reference evidence="2" key="3">
    <citation type="journal article" date="2018" name="Plant J.">
        <title>The Sorghum bicolor reference genome: improved assembly, gene annotations, a transcriptome atlas, and signatures of genome organization.</title>
        <authorList>
            <person name="McCormick R.F."/>
            <person name="Truong S.K."/>
            <person name="Sreedasyam A."/>
            <person name="Jenkins J."/>
            <person name="Shu S."/>
            <person name="Sims D."/>
            <person name="Kennedy M."/>
            <person name="Amirebrahimi M."/>
            <person name="Weers B.D."/>
            <person name="McKinley B."/>
            <person name="Mattison A."/>
            <person name="Morishige D.T."/>
            <person name="Grimwood J."/>
            <person name="Schmutz J."/>
            <person name="Mullet J.E."/>
        </authorList>
    </citation>
    <scope>NUCLEOTIDE SEQUENCE [LARGE SCALE GENOMIC DNA]</scope>
    <source>
        <strain evidence="2">cv. BTx623</strain>
    </source>
</reference>
<proteinExistence type="predicted"/>
<evidence type="ECO:0000313" key="2">
    <source>
        <dbReference type="Proteomes" id="UP000000768"/>
    </source>
</evidence>
<name>A0A1Z5R740_SORBI</name>
<reference evidence="1" key="2">
    <citation type="submission" date="2017-02" db="EMBL/GenBank/DDBJ databases">
        <title>WGS assembly of Sorghum bicolor.</title>
        <authorList>
            <person name="Paterson A."/>
            <person name="Mullet J."/>
            <person name="Bowers J."/>
            <person name="Bruggmann R."/>
            <person name="Dubchak I."/>
            <person name="Grimwood J."/>
            <person name="Gundlach H."/>
            <person name="Haberer G."/>
            <person name="Hellsten U."/>
            <person name="Mitros T."/>
            <person name="Poliakov A."/>
            <person name="Schmutz J."/>
            <person name="Spannagl M."/>
            <person name="Tang H."/>
            <person name="Wang X."/>
            <person name="Wicker T."/>
            <person name="Bharti A."/>
            <person name="Chapman J."/>
            <person name="Feltus F."/>
            <person name="Gowik U."/>
            <person name="Grigoriev I."/>
            <person name="Lyons E."/>
            <person name="Maher C."/>
            <person name="Martis M."/>
            <person name="Narechania A."/>
            <person name="Otillar R."/>
            <person name="Penning B."/>
            <person name="Salamov A."/>
            <person name="Wang Y."/>
            <person name="Zhang L."/>
            <person name="Carpita N."/>
            <person name="Freeling M."/>
            <person name="Gingle A."/>
            <person name="Hash C."/>
            <person name="Keller B."/>
            <person name="Klein P."/>
            <person name="Kresovich S."/>
            <person name="Mccann M."/>
            <person name="Ming R."/>
            <person name="Peterson D."/>
            <person name="Rahman M."/>
            <person name="Ware D."/>
            <person name="Westhoff P."/>
            <person name="Mayer K."/>
            <person name="Messing J."/>
            <person name="Sims D."/>
            <person name="Jenkins J."/>
            <person name="Shu S."/>
            <person name="Rokhsar D."/>
        </authorList>
    </citation>
    <scope>NUCLEOTIDE SEQUENCE</scope>
</reference>
<dbReference type="Gramene" id="OQU79176">
    <property type="protein sequence ID" value="OQU79176"/>
    <property type="gene ID" value="SORBI_3008G105366"/>
</dbReference>
<dbReference type="EMBL" id="CM000767">
    <property type="protein sequence ID" value="OQU79176.1"/>
    <property type="molecule type" value="Genomic_DNA"/>
</dbReference>
<dbReference type="InParanoid" id="A0A1Z5R740"/>
<reference evidence="1 2" key="1">
    <citation type="journal article" date="2009" name="Nature">
        <title>The Sorghum bicolor genome and the diversification of grasses.</title>
        <authorList>
            <person name="Paterson A.H."/>
            <person name="Bowers J.E."/>
            <person name="Bruggmann R."/>
            <person name="Dubchak I."/>
            <person name="Grimwood J."/>
            <person name="Gundlach H."/>
            <person name="Haberer G."/>
            <person name="Hellsten U."/>
            <person name="Mitros T."/>
            <person name="Poliakov A."/>
            <person name="Schmutz J."/>
            <person name="Spannagl M."/>
            <person name="Tang H."/>
            <person name="Wang X."/>
            <person name="Wicker T."/>
            <person name="Bharti A.K."/>
            <person name="Chapman J."/>
            <person name="Feltus F.A."/>
            <person name="Gowik U."/>
            <person name="Grigoriev I.V."/>
            <person name="Lyons E."/>
            <person name="Maher C.A."/>
            <person name="Martis M."/>
            <person name="Narechania A."/>
            <person name="Otillar R.P."/>
            <person name="Penning B.W."/>
            <person name="Salamov A.A."/>
            <person name="Wang Y."/>
            <person name="Zhang L."/>
            <person name="Carpita N.C."/>
            <person name="Freeling M."/>
            <person name="Gingle A.R."/>
            <person name="Hash C.T."/>
            <person name="Keller B."/>
            <person name="Klein P."/>
            <person name="Kresovich S."/>
            <person name="McCann M.C."/>
            <person name="Ming R."/>
            <person name="Peterson D.G."/>
            <person name="Mehboob-ur-Rahman"/>
            <person name="Ware D."/>
            <person name="Westhoff P."/>
            <person name="Mayer K.F."/>
            <person name="Messing J."/>
            <person name="Rokhsar D.S."/>
        </authorList>
    </citation>
    <scope>NUCLEOTIDE SEQUENCE [LARGE SCALE GENOMIC DNA]</scope>
    <source>
        <strain evidence="2">cv. BTx623</strain>
    </source>
</reference>
<sequence length="97" mass="11139">MEGEEREQPTEKKREEGINDALHCEQSRPLNLLPAQNNFASCCNRSGHQVEVRSLRRTLVSVEDCYYTILCGKGQSKDIWRQFLVQVGTLTKLEKVT</sequence>
<accession>A0A1Z5R740</accession>
<gene>
    <name evidence="1" type="ORF">SORBI_3008G105366</name>
</gene>
<evidence type="ECO:0000313" key="1">
    <source>
        <dbReference type="EMBL" id="OQU79176.1"/>
    </source>
</evidence>
<dbReference type="AlphaFoldDB" id="A0A1Z5R740"/>
<keyword evidence="2" id="KW-1185">Reference proteome</keyword>
<protein>
    <submittedName>
        <fullName evidence="1">Uncharacterized protein</fullName>
    </submittedName>
</protein>
<dbReference type="Proteomes" id="UP000000768">
    <property type="component" value="Chromosome 8"/>
</dbReference>